<proteinExistence type="predicted"/>
<dbReference type="HOGENOM" id="CLU_505445_0_0_1"/>
<protein>
    <submittedName>
        <fullName evidence="2">Uncharacterized protein</fullName>
    </submittedName>
</protein>
<feature type="compositionally biased region" description="Low complexity" evidence="1">
    <location>
        <begin position="328"/>
        <end position="349"/>
    </location>
</feature>
<reference evidence="3" key="2">
    <citation type="submission" date="2015-01" db="EMBL/GenBank/DDBJ databases">
        <title>Evolutionary Origins and Diversification of the Mycorrhizal Mutualists.</title>
        <authorList>
            <consortium name="DOE Joint Genome Institute"/>
            <consortium name="Mycorrhizal Genomics Consortium"/>
            <person name="Kohler A."/>
            <person name="Kuo A."/>
            <person name="Nagy L.G."/>
            <person name="Floudas D."/>
            <person name="Copeland A."/>
            <person name="Barry K.W."/>
            <person name="Cichocki N."/>
            <person name="Veneault-Fourrey C."/>
            <person name="LaButti K."/>
            <person name="Lindquist E.A."/>
            <person name="Lipzen A."/>
            <person name="Lundell T."/>
            <person name="Morin E."/>
            <person name="Murat C."/>
            <person name="Riley R."/>
            <person name="Ohm R."/>
            <person name="Sun H."/>
            <person name="Tunlid A."/>
            <person name="Henrissat B."/>
            <person name="Grigoriev I.V."/>
            <person name="Hibbett D.S."/>
            <person name="Martin F."/>
        </authorList>
    </citation>
    <scope>NUCLEOTIDE SEQUENCE [LARGE SCALE GENOMIC DNA]</scope>
    <source>
        <strain evidence="3">Marx 270</strain>
    </source>
</reference>
<dbReference type="STRING" id="870435.A0A0C3KLB2"/>
<reference evidence="2 3" key="1">
    <citation type="submission" date="2014-04" db="EMBL/GenBank/DDBJ databases">
        <authorList>
            <consortium name="DOE Joint Genome Institute"/>
            <person name="Kuo A."/>
            <person name="Kohler A."/>
            <person name="Costa M.D."/>
            <person name="Nagy L.G."/>
            <person name="Floudas D."/>
            <person name="Copeland A."/>
            <person name="Barry K.W."/>
            <person name="Cichocki N."/>
            <person name="Veneault-Fourrey C."/>
            <person name="LaButti K."/>
            <person name="Lindquist E.A."/>
            <person name="Lipzen A."/>
            <person name="Lundell T."/>
            <person name="Morin E."/>
            <person name="Murat C."/>
            <person name="Sun H."/>
            <person name="Tunlid A."/>
            <person name="Henrissat B."/>
            <person name="Grigoriev I.V."/>
            <person name="Hibbett D.S."/>
            <person name="Martin F."/>
            <person name="Nordberg H.P."/>
            <person name="Cantor M.N."/>
            <person name="Hua S.X."/>
        </authorList>
    </citation>
    <scope>NUCLEOTIDE SEQUENCE [LARGE SCALE GENOMIC DNA]</scope>
    <source>
        <strain evidence="2 3">Marx 270</strain>
    </source>
</reference>
<feature type="compositionally biased region" description="Polar residues" evidence="1">
    <location>
        <begin position="231"/>
        <end position="249"/>
    </location>
</feature>
<sequence length="592" mass="64852">MPRARLPRTRSVQRRTQPSDEEEEEVVQATEPVEDENESVANLSDDEIENDENTPIINIDEDARPLPALSFAPRSSLLRTPMSHHISEDLVLRDITDQFFFPPTPSPIRISKNTLKRPAQSTLEPPRRPKKPKPPAYPADPPNWIHPTLPSSSLPPSSPLPTSDNGRAHGHNSSARYEYELTSTPIRPSDSDPFGFLAIERVLKAQRAAAPPPVRKPTSRAGIRAVKSPPRNTVILSNTPTAPVRSSSARPEEPIPTNYEDIDDLYLDEPVAGPSSCPLIPAAPLLGQQCAHEPMPEPRTTHSQTTFPDPLRTPRKRKRVASLTPEESSAGGSQPSSPSPVKVSIVTTSGPRITGPVQTRTMAQNATPVRKHTRAQTAKARGKQPIGKDSHKVAPASKRVKTKARNCIPTPSSTPSVRQQNTVESLPSSHTATPVRPRRRSARQAAAANHPARDRSETERGSGGVGRIRTRLRSATSTAETKSKSPVARPATRSGSRATAAVPAKQLRPAKVTRSTVKTKEGTTTRGRGRGKTVGAKSNKDAKGKRKSRPLGDVLGMSDDSRERYEQERRDRLEYFKRLEGYQLQKENVYVV</sequence>
<dbReference type="InParanoid" id="A0A0C3KLB2"/>
<accession>A0A0C3KLB2</accession>
<feature type="compositionally biased region" description="Basic residues" evidence="1">
    <location>
        <begin position="1"/>
        <end position="13"/>
    </location>
</feature>
<feature type="compositionally biased region" description="Acidic residues" evidence="1">
    <location>
        <begin position="19"/>
        <end position="52"/>
    </location>
</feature>
<dbReference type="OrthoDB" id="3234283at2759"/>
<feature type="region of interest" description="Disordered" evidence="1">
    <location>
        <begin position="104"/>
        <end position="172"/>
    </location>
</feature>
<keyword evidence="3" id="KW-1185">Reference proteome</keyword>
<feature type="compositionally biased region" description="Polar residues" evidence="1">
    <location>
        <begin position="356"/>
        <end position="367"/>
    </location>
</feature>
<dbReference type="AlphaFoldDB" id="A0A0C3KLB2"/>
<feature type="region of interest" description="Disordered" evidence="1">
    <location>
        <begin position="290"/>
        <end position="567"/>
    </location>
</feature>
<feature type="region of interest" description="Disordered" evidence="1">
    <location>
        <begin position="1"/>
        <end position="61"/>
    </location>
</feature>
<dbReference type="EMBL" id="KN831952">
    <property type="protein sequence ID" value="KIO10377.1"/>
    <property type="molecule type" value="Genomic_DNA"/>
</dbReference>
<name>A0A0C3KLB2_PISTI</name>
<evidence type="ECO:0000313" key="2">
    <source>
        <dbReference type="EMBL" id="KIO10377.1"/>
    </source>
</evidence>
<feature type="compositionally biased region" description="Basic and acidic residues" evidence="1">
    <location>
        <begin position="451"/>
        <end position="460"/>
    </location>
</feature>
<gene>
    <name evidence="2" type="ORF">M404DRAFT_995561</name>
</gene>
<feature type="compositionally biased region" description="Polar residues" evidence="1">
    <location>
        <begin position="409"/>
        <end position="431"/>
    </location>
</feature>
<feature type="compositionally biased region" description="Low complexity" evidence="1">
    <location>
        <begin position="147"/>
        <end position="163"/>
    </location>
</feature>
<feature type="region of interest" description="Disordered" evidence="1">
    <location>
        <begin position="231"/>
        <end position="258"/>
    </location>
</feature>
<dbReference type="Proteomes" id="UP000054217">
    <property type="component" value="Unassembled WGS sequence"/>
</dbReference>
<evidence type="ECO:0000256" key="1">
    <source>
        <dbReference type="SAM" id="MobiDB-lite"/>
    </source>
</evidence>
<organism evidence="2 3">
    <name type="scientific">Pisolithus tinctorius Marx 270</name>
    <dbReference type="NCBI Taxonomy" id="870435"/>
    <lineage>
        <taxon>Eukaryota</taxon>
        <taxon>Fungi</taxon>
        <taxon>Dikarya</taxon>
        <taxon>Basidiomycota</taxon>
        <taxon>Agaricomycotina</taxon>
        <taxon>Agaricomycetes</taxon>
        <taxon>Agaricomycetidae</taxon>
        <taxon>Boletales</taxon>
        <taxon>Sclerodermatineae</taxon>
        <taxon>Pisolithaceae</taxon>
        <taxon>Pisolithus</taxon>
    </lineage>
</organism>
<evidence type="ECO:0000313" key="3">
    <source>
        <dbReference type="Proteomes" id="UP000054217"/>
    </source>
</evidence>